<dbReference type="Pfam" id="PF00560">
    <property type="entry name" value="LRR_1"/>
    <property type="match status" value="4"/>
</dbReference>
<dbReference type="PANTHER" id="PTHR48064">
    <property type="entry name" value="OS01G0750400 PROTEIN"/>
    <property type="match status" value="1"/>
</dbReference>
<reference evidence="4 5" key="1">
    <citation type="journal article" date="2019" name="Sci. Rep.">
        <title>Comparative genomics of chytrid fungi reveal insights into the obligate biotrophic and pathogenic lifestyle of Synchytrium endobioticum.</title>
        <authorList>
            <person name="van de Vossenberg B.T.L.H."/>
            <person name="Warris S."/>
            <person name="Nguyen H.D.T."/>
            <person name="van Gent-Pelzer M.P.E."/>
            <person name="Joly D.L."/>
            <person name="van de Geest H.C."/>
            <person name="Bonants P.J.M."/>
            <person name="Smith D.S."/>
            <person name="Levesque C.A."/>
            <person name="van der Lee T.A.J."/>
        </authorList>
    </citation>
    <scope>NUCLEOTIDE SEQUENCE [LARGE SCALE GENOMIC DNA]</scope>
    <source>
        <strain evidence="4 5">CBS 675.73</strain>
    </source>
</reference>
<dbReference type="Gene3D" id="3.80.10.10">
    <property type="entry name" value="Ribonuclease Inhibitor"/>
    <property type="match status" value="1"/>
</dbReference>
<evidence type="ECO:0000313" key="5">
    <source>
        <dbReference type="Proteomes" id="UP000320333"/>
    </source>
</evidence>
<name>A0A507FLP3_9FUNG</name>
<keyword evidence="1" id="KW-0433">Leucine-rich repeat</keyword>
<dbReference type="FunFam" id="3.80.10.10:FF:000041">
    <property type="entry name" value="LRR receptor-like serine/threonine-protein kinase ERECTA"/>
    <property type="match status" value="1"/>
</dbReference>
<gene>
    <name evidence="4" type="ORF">CcCBS67573_g02795</name>
</gene>
<dbReference type="PROSITE" id="PS50181">
    <property type="entry name" value="FBOX"/>
    <property type="match status" value="1"/>
</dbReference>
<dbReference type="InterPro" id="IPR032675">
    <property type="entry name" value="LRR_dom_sf"/>
</dbReference>
<evidence type="ECO:0000256" key="1">
    <source>
        <dbReference type="ARBA" id="ARBA00022614"/>
    </source>
</evidence>
<dbReference type="Proteomes" id="UP000320333">
    <property type="component" value="Unassembled WGS sequence"/>
</dbReference>
<evidence type="ECO:0000256" key="2">
    <source>
        <dbReference type="ARBA" id="ARBA00022737"/>
    </source>
</evidence>
<dbReference type="SUPFAM" id="SSF52058">
    <property type="entry name" value="L domain-like"/>
    <property type="match status" value="1"/>
</dbReference>
<dbReference type="InterPro" id="IPR053038">
    <property type="entry name" value="RLP_Defense"/>
</dbReference>
<keyword evidence="5" id="KW-1185">Reference proteome</keyword>
<dbReference type="EMBL" id="QEAP01000063">
    <property type="protein sequence ID" value="TPX75947.1"/>
    <property type="molecule type" value="Genomic_DNA"/>
</dbReference>
<feature type="domain" description="F-box" evidence="3">
    <location>
        <begin position="13"/>
        <end position="65"/>
    </location>
</feature>
<keyword evidence="2" id="KW-0677">Repeat</keyword>
<proteinExistence type="predicted"/>
<dbReference type="InterPro" id="IPR001611">
    <property type="entry name" value="Leu-rich_rpt"/>
</dbReference>
<dbReference type="InterPro" id="IPR036047">
    <property type="entry name" value="F-box-like_dom_sf"/>
</dbReference>
<dbReference type="STRING" id="246404.A0A507FLP3"/>
<evidence type="ECO:0000313" key="4">
    <source>
        <dbReference type="EMBL" id="TPX75947.1"/>
    </source>
</evidence>
<dbReference type="InterPro" id="IPR001810">
    <property type="entry name" value="F-box_dom"/>
</dbReference>
<protein>
    <recommendedName>
        <fullName evidence="3">F-box domain-containing protein</fullName>
    </recommendedName>
</protein>
<dbReference type="OrthoDB" id="2108297at2759"/>
<dbReference type="SUPFAM" id="SSF81383">
    <property type="entry name" value="F-box domain"/>
    <property type="match status" value="1"/>
</dbReference>
<dbReference type="PANTHER" id="PTHR48064:SF6">
    <property type="entry name" value="RECEPTOR-LIKE PROTEIN KINASE 2"/>
    <property type="match status" value="1"/>
</dbReference>
<comment type="caution">
    <text evidence="4">The sequence shown here is derived from an EMBL/GenBank/DDBJ whole genome shotgun (WGS) entry which is preliminary data.</text>
</comment>
<dbReference type="AlphaFoldDB" id="A0A507FLP3"/>
<accession>A0A507FLP3</accession>
<evidence type="ECO:0000259" key="3">
    <source>
        <dbReference type="PROSITE" id="PS50181"/>
    </source>
</evidence>
<sequence>MLSRLHPVPPSATTRLDLLPTELIQFIFSHLNPSSVLKYTRLCFRIRNCLLHPYFALQLLNWHETSAAALSLSNLFLGLDIPSLFSTIVTAPASPPPSLEGDPPSLQSPTTLDRLWFKFPAPFQSAYAKTHYTNLKSLHCQNWPIQTAIPPTLHHLTNLTRLIFRNNSLQGGIPETISLLTGLTLLCFEACGLDGGIPSSLGKLTHLQVLILKNNAFSGMLPESLEALTALERVDVSSNCFSGPVSGALFKGWSKNLRIMNLSWNQFSGHLSPSLCECQQLEELNLRGNQFSGRSCFSKESATGVARLRLLRKLDLGGGNAFSGVLTDELSACLALRDVALDGNNFFGRLPADLGNLPFLERFDVVSVDKPPGRAVAGEGGFDKWMPSTVREGSLLCALLKRQGFKHEWKH</sequence>
<organism evidence="4 5">
    <name type="scientific">Chytriomyces confervae</name>
    <dbReference type="NCBI Taxonomy" id="246404"/>
    <lineage>
        <taxon>Eukaryota</taxon>
        <taxon>Fungi</taxon>
        <taxon>Fungi incertae sedis</taxon>
        <taxon>Chytridiomycota</taxon>
        <taxon>Chytridiomycota incertae sedis</taxon>
        <taxon>Chytridiomycetes</taxon>
        <taxon>Chytridiales</taxon>
        <taxon>Chytriomycetaceae</taxon>
        <taxon>Chytriomyces</taxon>
    </lineage>
</organism>